<keyword evidence="4 6" id="KW-0663">Pyridoxal phosphate</keyword>
<evidence type="ECO:0000256" key="7">
    <source>
        <dbReference type="RuleBase" id="RU000382"/>
    </source>
</evidence>
<accession>A0A078ABV5</accession>
<evidence type="ECO:0000256" key="3">
    <source>
        <dbReference type="ARBA" id="ARBA00022793"/>
    </source>
</evidence>
<dbReference type="InterPro" id="IPR015424">
    <property type="entry name" value="PyrdxlP-dep_Trfase"/>
</dbReference>
<sequence length="497" mass="58174">MSISESTTKIFSSAFRGIQTPVANSFHSTIKELSKEDPQFLYQKYQTVQDIPTLDLYNDKKINLDQFHQNLQRKFDDHTSRQLSFPIRHHNFEKMAPYLRHYLNNHGDSFQADIDYNSLRTRQFEQQVIHYFAQLYRSPNPKQVWGYMPSGSTESNLQGIYFAREYFKNYKHVPVLYSSKAHSSLNKSIYYLRMNSFNQIAKTLDLKIPRELLESGMIDWPERLPVLEDGQVNVEQFQLMLKPFAEHQIPIVISLTAGTTSGSAFDNTRKVIQALHSYEFYTDNRNHWIHIDGAWCGPYARFLEMAAENQNLGLPRDAIKNAQFDFSFEEVKSITTSIHKWIPSPFPSSVLLIRDKTLMPSDHLQEIYIRGQDYTLTTSRSGHAPLFTWDYLMSKTLNEHIEEAVYSYQLAKYLKHQLQEIEVKLGIDLKIQLSEIGLNIRFKKPSDEICYKYALMVLGEEAVVFIMPDKTKELCDMFQRDIFDDQLFKQSQLEKVL</sequence>
<feature type="modified residue" description="N6-(pyridoxal phosphate)lysine" evidence="6">
    <location>
        <position position="340"/>
    </location>
</feature>
<dbReference type="InParanoid" id="A0A078ABV5"/>
<dbReference type="SUPFAM" id="SSF53383">
    <property type="entry name" value="PLP-dependent transferases"/>
    <property type="match status" value="1"/>
</dbReference>
<keyword evidence="3" id="KW-0210">Decarboxylase</keyword>
<dbReference type="Proteomes" id="UP000039865">
    <property type="component" value="Unassembled WGS sequence"/>
</dbReference>
<dbReference type="InterPro" id="IPR015421">
    <property type="entry name" value="PyrdxlP-dep_Trfase_major"/>
</dbReference>
<comment type="cofactor">
    <cofactor evidence="1 6 7">
        <name>pyridoxal 5'-phosphate</name>
        <dbReference type="ChEBI" id="CHEBI:597326"/>
    </cofactor>
</comment>
<dbReference type="Gene3D" id="3.40.640.10">
    <property type="entry name" value="Type I PLP-dependent aspartate aminotransferase-like (Major domain)"/>
    <property type="match status" value="1"/>
</dbReference>
<name>A0A078ABV5_STYLE</name>
<dbReference type="OrthoDB" id="2161780at2759"/>
<evidence type="ECO:0000313" key="9">
    <source>
        <dbReference type="Proteomes" id="UP000039865"/>
    </source>
</evidence>
<dbReference type="GO" id="GO:0019752">
    <property type="term" value="P:carboxylic acid metabolic process"/>
    <property type="evidence" value="ECO:0007669"/>
    <property type="project" value="InterPro"/>
</dbReference>
<dbReference type="PANTHER" id="PTHR46101">
    <property type="match status" value="1"/>
</dbReference>
<dbReference type="PANTHER" id="PTHR46101:SF18">
    <property type="entry name" value="HISTIDINE DECARBOXYLASE"/>
    <property type="match status" value="1"/>
</dbReference>
<dbReference type="InterPro" id="IPR051151">
    <property type="entry name" value="Group_II_Decarboxylase"/>
</dbReference>
<keyword evidence="9" id="KW-1185">Reference proteome</keyword>
<dbReference type="Pfam" id="PF00282">
    <property type="entry name" value="Pyridoxal_deC"/>
    <property type="match status" value="1"/>
</dbReference>
<organism evidence="8 9">
    <name type="scientific">Stylonychia lemnae</name>
    <name type="common">Ciliate</name>
    <dbReference type="NCBI Taxonomy" id="5949"/>
    <lineage>
        <taxon>Eukaryota</taxon>
        <taxon>Sar</taxon>
        <taxon>Alveolata</taxon>
        <taxon>Ciliophora</taxon>
        <taxon>Intramacronucleata</taxon>
        <taxon>Spirotrichea</taxon>
        <taxon>Stichotrichia</taxon>
        <taxon>Sporadotrichida</taxon>
        <taxon>Oxytrichidae</taxon>
        <taxon>Stylonychinae</taxon>
        <taxon>Stylonychia</taxon>
    </lineage>
</organism>
<dbReference type="EMBL" id="CCKQ01007664">
    <property type="protein sequence ID" value="CDW79072.1"/>
    <property type="molecule type" value="Genomic_DNA"/>
</dbReference>
<evidence type="ECO:0000256" key="6">
    <source>
        <dbReference type="PIRSR" id="PIRSR602129-50"/>
    </source>
</evidence>
<proteinExistence type="inferred from homology"/>
<protein>
    <submittedName>
        <fullName evidence="8">Histidine decarboxylase</fullName>
    </submittedName>
</protein>
<dbReference type="GO" id="GO:0016831">
    <property type="term" value="F:carboxy-lyase activity"/>
    <property type="evidence" value="ECO:0007669"/>
    <property type="project" value="UniProtKB-KW"/>
</dbReference>
<keyword evidence="5 7" id="KW-0456">Lyase</keyword>
<gene>
    <name evidence="8" type="primary">Contig2111.g2269</name>
    <name evidence="8" type="ORF">STYLEM_8058</name>
</gene>
<reference evidence="8 9" key="1">
    <citation type="submission" date="2014-06" db="EMBL/GenBank/DDBJ databases">
        <authorList>
            <person name="Swart Estienne"/>
        </authorList>
    </citation>
    <scope>NUCLEOTIDE SEQUENCE [LARGE SCALE GENOMIC DNA]</scope>
    <source>
        <strain evidence="8 9">130c</strain>
    </source>
</reference>
<dbReference type="GO" id="GO:0030170">
    <property type="term" value="F:pyridoxal phosphate binding"/>
    <property type="evidence" value="ECO:0007669"/>
    <property type="project" value="InterPro"/>
</dbReference>
<comment type="similarity">
    <text evidence="2 7">Belongs to the group II decarboxylase family.</text>
</comment>
<dbReference type="InterPro" id="IPR002129">
    <property type="entry name" value="PyrdxlP-dep_de-COase"/>
</dbReference>
<evidence type="ECO:0000313" key="8">
    <source>
        <dbReference type="EMBL" id="CDW79072.1"/>
    </source>
</evidence>
<evidence type="ECO:0000256" key="5">
    <source>
        <dbReference type="ARBA" id="ARBA00023239"/>
    </source>
</evidence>
<evidence type="ECO:0000256" key="1">
    <source>
        <dbReference type="ARBA" id="ARBA00001933"/>
    </source>
</evidence>
<dbReference type="AlphaFoldDB" id="A0A078ABV5"/>
<evidence type="ECO:0000256" key="4">
    <source>
        <dbReference type="ARBA" id="ARBA00022898"/>
    </source>
</evidence>
<evidence type="ECO:0000256" key="2">
    <source>
        <dbReference type="ARBA" id="ARBA00009533"/>
    </source>
</evidence>